<evidence type="ECO:0000256" key="6">
    <source>
        <dbReference type="SAM" id="Phobius"/>
    </source>
</evidence>
<dbReference type="Pfam" id="PF01554">
    <property type="entry name" value="MatE"/>
    <property type="match status" value="2"/>
</dbReference>
<organism evidence="7">
    <name type="scientific">gut metagenome</name>
    <dbReference type="NCBI Taxonomy" id="749906"/>
    <lineage>
        <taxon>unclassified sequences</taxon>
        <taxon>metagenomes</taxon>
        <taxon>organismal metagenomes</taxon>
    </lineage>
</organism>
<evidence type="ECO:0000256" key="2">
    <source>
        <dbReference type="ARBA" id="ARBA00010199"/>
    </source>
</evidence>
<feature type="transmembrane region" description="Helical" evidence="6">
    <location>
        <begin position="352"/>
        <end position="370"/>
    </location>
</feature>
<feature type="transmembrane region" description="Helical" evidence="6">
    <location>
        <begin position="187"/>
        <end position="210"/>
    </location>
</feature>
<evidence type="ECO:0000256" key="1">
    <source>
        <dbReference type="ARBA" id="ARBA00004141"/>
    </source>
</evidence>
<feature type="transmembrane region" description="Helical" evidence="6">
    <location>
        <begin position="266"/>
        <end position="290"/>
    </location>
</feature>
<dbReference type="EMBL" id="AMCI01000550">
    <property type="protein sequence ID" value="EJX08758.1"/>
    <property type="molecule type" value="Genomic_DNA"/>
</dbReference>
<comment type="subcellular location">
    <subcellularLocation>
        <location evidence="1">Membrane</location>
        <topology evidence="1">Multi-pass membrane protein</topology>
    </subcellularLocation>
</comment>
<name>J9GZM8_9ZZZZ</name>
<sequence>MKIKNSLHRNILSIALPSIVSNITVPLLGLVDTAIVGHLGAPAYIGAIAVGGMLFNMVYWLCGFLRMGTGGLVAQAYGAGAATERYRLLFRSLSVAGLLSLFLWIFQQPLLSLSLSWMNASAEVRELATLYYRILIWGAPAVLGLYSFTGWFLGSQNARFPMWVAIVQNCTNILVSLFLVWGCGWKVEGVAMGTLVAQYAGIGTALLLWWRCYGHCLPKNLWAGIWQRERMLAFFRINRDIFLRTFCLVAVTTCFTAWGAKQGDVVLAVNALLMQLFVLFSYVMDGFAYAGEALGGRYYGARDRRRFTEMVACLFRWGWGLVGVFTIVYLLGGNVLLRVLTDDTTVISAASTYFPYAVLIPLVGFSAFLYDGIFIGCTYTRGMLVAMAGAATVFFLVGGWGTVLLQPNHALWTAFLLYLLVRGLIQWWFFKHKLVLLLQ</sequence>
<evidence type="ECO:0000256" key="3">
    <source>
        <dbReference type="ARBA" id="ARBA00022692"/>
    </source>
</evidence>
<comment type="caution">
    <text evidence="7">The sequence shown here is derived from an EMBL/GenBank/DDBJ whole genome shotgun (WGS) entry which is preliminary data.</text>
</comment>
<dbReference type="GO" id="GO:0015297">
    <property type="term" value="F:antiporter activity"/>
    <property type="evidence" value="ECO:0007669"/>
    <property type="project" value="InterPro"/>
</dbReference>
<dbReference type="CDD" id="cd13136">
    <property type="entry name" value="MATE_DinF_like"/>
    <property type="match status" value="1"/>
</dbReference>
<evidence type="ECO:0000256" key="4">
    <source>
        <dbReference type="ARBA" id="ARBA00022989"/>
    </source>
</evidence>
<dbReference type="InterPro" id="IPR002528">
    <property type="entry name" value="MATE_fam"/>
</dbReference>
<keyword evidence="5 6" id="KW-0472">Membrane</keyword>
<protein>
    <submittedName>
        <fullName evidence="7">MATE efflux family protein</fullName>
    </submittedName>
</protein>
<feature type="transmembrane region" description="Helical" evidence="6">
    <location>
        <begin position="160"/>
        <end position="181"/>
    </location>
</feature>
<dbReference type="AlphaFoldDB" id="J9GZM8"/>
<dbReference type="PANTHER" id="PTHR42893">
    <property type="entry name" value="PROTEIN DETOXIFICATION 44, CHLOROPLASTIC-RELATED"/>
    <property type="match status" value="1"/>
</dbReference>
<dbReference type="PANTHER" id="PTHR42893:SF46">
    <property type="entry name" value="PROTEIN DETOXIFICATION 44, CHLOROPLASTIC"/>
    <property type="match status" value="1"/>
</dbReference>
<feature type="transmembrane region" description="Helical" evidence="6">
    <location>
        <begin position="409"/>
        <end position="430"/>
    </location>
</feature>
<dbReference type="InterPro" id="IPR044644">
    <property type="entry name" value="DinF-like"/>
</dbReference>
<feature type="transmembrane region" description="Helical" evidence="6">
    <location>
        <begin position="88"/>
        <end position="110"/>
    </location>
</feature>
<evidence type="ECO:0000313" key="7">
    <source>
        <dbReference type="EMBL" id="EJX08758.1"/>
    </source>
</evidence>
<keyword evidence="3 6" id="KW-0812">Transmembrane</keyword>
<proteinExistence type="inferred from homology"/>
<dbReference type="GO" id="GO:0005886">
    <property type="term" value="C:plasma membrane"/>
    <property type="evidence" value="ECO:0007669"/>
    <property type="project" value="TreeGrafter"/>
</dbReference>
<feature type="transmembrane region" description="Helical" evidence="6">
    <location>
        <begin position="311"/>
        <end position="332"/>
    </location>
</feature>
<feature type="transmembrane region" description="Helical" evidence="6">
    <location>
        <begin position="130"/>
        <end position="153"/>
    </location>
</feature>
<gene>
    <name evidence="7" type="ORF">EVA_03130</name>
</gene>
<comment type="similarity">
    <text evidence="2">Belongs to the multi antimicrobial extrusion (MATE) (TC 2.A.66.1) family.</text>
</comment>
<keyword evidence="4 6" id="KW-1133">Transmembrane helix</keyword>
<feature type="transmembrane region" description="Helical" evidence="6">
    <location>
        <begin position="12"/>
        <end position="31"/>
    </location>
</feature>
<feature type="transmembrane region" description="Helical" evidence="6">
    <location>
        <begin position="382"/>
        <end position="403"/>
    </location>
</feature>
<evidence type="ECO:0000256" key="5">
    <source>
        <dbReference type="ARBA" id="ARBA00023136"/>
    </source>
</evidence>
<dbReference type="GO" id="GO:0042910">
    <property type="term" value="F:xenobiotic transmembrane transporter activity"/>
    <property type="evidence" value="ECO:0007669"/>
    <property type="project" value="InterPro"/>
</dbReference>
<feature type="transmembrane region" description="Helical" evidence="6">
    <location>
        <begin position="241"/>
        <end position="260"/>
    </location>
</feature>
<feature type="transmembrane region" description="Helical" evidence="6">
    <location>
        <begin position="43"/>
        <end position="67"/>
    </location>
</feature>
<accession>J9GZM8</accession>
<reference evidence="7" key="1">
    <citation type="journal article" date="2012" name="PLoS ONE">
        <title>Gene sets for utilization of primary and secondary nutrition supplies in the distal gut of endangered iberian lynx.</title>
        <authorList>
            <person name="Alcaide M."/>
            <person name="Messina E."/>
            <person name="Richter M."/>
            <person name="Bargiela R."/>
            <person name="Peplies J."/>
            <person name="Huws S.A."/>
            <person name="Newbold C.J."/>
            <person name="Golyshin P.N."/>
            <person name="Simon M.A."/>
            <person name="Lopez G."/>
            <person name="Yakimov M.M."/>
            <person name="Ferrer M."/>
        </authorList>
    </citation>
    <scope>NUCLEOTIDE SEQUENCE</scope>
</reference>
<dbReference type="NCBIfam" id="TIGR00797">
    <property type="entry name" value="matE"/>
    <property type="match status" value="1"/>
</dbReference>